<feature type="transmembrane region" description="Helical" evidence="6">
    <location>
        <begin position="173"/>
        <end position="192"/>
    </location>
</feature>
<dbReference type="Pfam" id="PF01943">
    <property type="entry name" value="Polysacc_synt"/>
    <property type="match status" value="1"/>
</dbReference>
<feature type="transmembrane region" description="Helical" evidence="6">
    <location>
        <begin position="380"/>
        <end position="397"/>
    </location>
</feature>
<feature type="transmembrane region" description="Helical" evidence="6">
    <location>
        <begin position="212"/>
        <end position="229"/>
    </location>
</feature>
<feature type="transmembrane region" description="Helical" evidence="6">
    <location>
        <begin position="418"/>
        <end position="436"/>
    </location>
</feature>
<evidence type="ECO:0000313" key="8">
    <source>
        <dbReference type="Proteomes" id="UP000095558"/>
    </source>
</evidence>
<dbReference type="GO" id="GO:0005886">
    <property type="term" value="C:plasma membrane"/>
    <property type="evidence" value="ECO:0007669"/>
    <property type="project" value="UniProtKB-SubCell"/>
</dbReference>
<evidence type="ECO:0000256" key="1">
    <source>
        <dbReference type="ARBA" id="ARBA00004651"/>
    </source>
</evidence>
<reference evidence="7 8" key="1">
    <citation type="submission" date="2015-09" db="EMBL/GenBank/DDBJ databases">
        <authorList>
            <consortium name="Pathogen Informatics"/>
        </authorList>
    </citation>
    <scope>NUCLEOTIDE SEQUENCE [LARGE SCALE GENOMIC DNA]</scope>
    <source>
        <strain evidence="7 8">2789STDY5834855</strain>
    </source>
</reference>
<protein>
    <submittedName>
        <fullName evidence="7">Membrane protein involved in the export of O-antigen and teichoic acid</fullName>
    </submittedName>
</protein>
<feature type="transmembrane region" description="Helical" evidence="6">
    <location>
        <begin position="324"/>
        <end position="344"/>
    </location>
</feature>
<dbReference type="InterPro" id="IPR002797">
    <property type="entry name" value="Polysacc_synth"/>
</dbReference>
<dbReference type="AlphaFoldDB" id="A0A174IA51"/>
<dbReference type="Proteomes" id="UP000095558">
    <property type="component" value="Unassembled WGS sequence"/>
</dbReference>
<sequence>MDSLSEKKNIDLFKGMIVYAIGNFGTKILSFLIVPLYTYYITTEDMGTYDLLITTVNLLAPIVTLQISDAAYSWIMREKDVEDICIKSTFQILIFNTIVSSLIIIGVNQIYNIPYCMEFILVLASSNALAIAQKILRGIKKQKLFAASGIIYTFIFLSLNVIQICIFDLGVKGLFISAIAANILALVIIMILEKKLRTCLIDTIDLKLIKKMLAFSTPLIANQLSWWVINSSDRYIITFFLGKAANGIFSIACKFPTILQMILNLFNTAWQDISIVDNDVEQGTYYSEIFKQLYKISFMILLPLVPITKIAIELIVENSYKSAASYISFLYLGTIFQAFSSFYGVGYLKSKNTKQASLTSIYGAVVNAVVNLALIKFIGLQAAAISTFLGFFVMWLIREKQNRKELGISIDRAHFAKVFIPILIFCIISCFTGLYIDVILAILGMVIFIIINIKYAKILLEYFFQVTKRKS</sequence>
<feature type="transmembrane region" description="Helical" evidence="6">
    <location>
        <begin position="12"/>
        <end position="39"/>
    </location>
</feature>
<evidence type="ECO:0000256" key="5">
    <source>
        <dbReference type="ARBA" id="ARBA00023136"/>
    </source>
</evidence>
<evidence type="ECO:0000256" key="4">
    <source>
        <dbReference type="ARBA" id="ARBA00022989"/>
    </source>
</evidence>
<feature type="transmembrane region" description="Helical" evidence="6">
    <location>
        <begin position="84"/>
        <end position="106"/>
    </location>
</feature>
<evidence type="ECO:0000256" key="3">
    <source>
        <dbReference type="ARBA" id="ARBA00022692"/>
    </source>
</evidence>
<feature type="transmembrane region" description="Helical" evidence="6">
    <location>
        <begin position="144"/>
        <end position="167"/>
    </location>
</feature>
<name>A0A174IA51_9CLOT</name>
<dbReference type="PANTHER" id="PTHR30250:SF11">
    <property type="entry name" value="O-ANTIGEN TRANSPORTER-RELATED"/>
    <property type="match status" value="1"/>
</dbReference>
<keyword evidence="2" id="KW-1003">Cell membrane</keyword>
<feature type="transmembrane region" description="Helical" evidence="6">
    <location>
        <begin position="112"/>
        <end position="132"/>
    </location>
</feature>
<feature type="transmembrane region" description="Helical" evidence="6">
    <location>
        <begin position="442"/>
        <end position="464"/>
    </location>
</feature>
<keyword evidence="4 6" id="KW-1133">Transmembrane helix</keyword>
<feature type="transmembrane region" description="Helical" evidence="6">
    <location>
        <begin position="356"/>
        <end position="374"/>
    </location>
</feature>
<comment type="subcellular location">
    <subcellularLocation>
        <location evidence="1">Cell membrane</location>
        <topology evidence="1">Multi-pass membrane protein</topology>
    </subcellularLocation>
</comment>
<accession>A0A174IA51</accession>
<evidence type="ECO:0000256" key="2">
    <source>
        <dbReference type="ARBA" id="ARBA00022475"/>
    </source>
</evidence>
<feature type="transmembrane region" description="Helical" evidence="6">
    <location>
        <begin position="51"/>
        <end position="72"/>
    </location>
</feature>
<dbReference type="OrthoDB" id="3249502at2"/>
<dbReference type="InterPro" id="IPR050833">
    <property type="entry name" value="Poly_Biosynth_Transport"/>
</dbReference>
<organism evidence="7 8">
    <name type="scientific">Clostridium disporicum</name>
    <dbReference type="NCBI Taxonomy" id="84024"/>
    <lineage>
        <taxon>Bacteria</taxon>
        <taxon>Bacillati</taxon>
        <taxon>Bacillota</taxon>
        <taxon>Clostridia</taxon>
        <taxon>Eubacteriales</taxon>
        <taxon>Clostridiaceae</taxon>
        <taxon>Clostridium</taxon>
    </lineage>
</organism>
<gene>
    <name evidence="7" type="ORF">ERS852470_03519</name>
</gene>
<dbReference type="PANTHER" id="PTHR30250">
    <property type="entry name" value="PST FAMILY PREDICTED COLANIC ACID TRANSPORTER"/>
    <property type="match status" value="1"/>
</dbReference>
<dbReference type="EMBL" id="CYZV01000064">
    <property type="protein sequence ID" value="CUO84053.1"/>
    <property type="molecule type" value="Genomic_DNA"/>
</dbReference>
<keyword evidence="5 6" id="KW-0472">Membrane</keyword>
<proteinExistence type="predicted"/>
<evidence type="ECO:0000256" key="6">
    <source>
        <dbReference type="SAM" id="Phobius"/>
    </source>
</evidence>
<keyword evidence="3 6" id="KW-0812">Transmembrane</keyword>
<dbReference type="RefSeq" id="WP_055277929.1">
    <property type="nucleotide sequence ID" value="NZ_CYZV01000064.1"/>
</dbReference>
<feature type="transmembrane region" description="Helical" evidence="6">
    <location>
        <begin position="293"/>
        <end position="312"/>
    </location>
</feature>
<evidence type="ECO:0000313" key="7">
    <source>
        <dbReference type="EMBL" id="CUO84053.1"/>
    </source>
</evidence>